<evidence type="ECO:0000256" key="1">
    <source>
        <dbReference type="SAM" id="MobiDB-lite"/>
    </source>
</evidence>
<dbReference type="PANTHER" id="PTHR11750:SF26">
    <property type="entry name" value="PROTEIN N-TERMINAL AMIDASE"/>
    <property type="match status" value="1"/>
</dbReference>
<dbReference type="GO" id="GO:0070773">
    <property type="term" value="F:protein-N-terminal glutamine amidohydrolase activity"/>
    <property type="evidence" value="ECO:0007669"/>
    <property type="project" value="InterPro"/>
</dbReference>
<dbReference type="InterPro" id="IPR003010">
    <property type="entry name" value="C-N_Hydrolase"/>
</dbReference>
<dbReference type="InterPro" id="IPR036526">
    <property type="entry name" value="C-N_Hydrolase_sf"/>
</dbReference>
<dbReference type="Gene3D" id="3.60.110.10">
    <property type="entry name" value="Carbon-nitrogen hydrolase"/>
    <property type="match status" value="1"/>
</dbReference>
<organism evidence="3 4">
    <name type="scientific">Jaminaea rosea</name>
    <dbReference type="NCBI Taxonomy" id="1569628"/>
    <lineage>
        <taxon>Eukaryota</taxon>
        <taxon>Fungi</taxon>
        <taxon>Dikarya</taxon>
        <taxon>Basidiomycota</taxon>
        <taxon>Ustilaginomycotina</taxon>
        <taxon>Exobasidiomycetes</taxon>
        <taxon>Microstromatales</taxon>
        <taxon>Microstromatales incertae sedis</taxon>
        <taxon>Jaminaea</taxon>
    </lineage>
</organism>
<dbReference type="GO" id="GO:0030163">
    <property type="term" value="P:protein catabolic process"/>
    <property type="evidence" value="ECO:0007669"/>
    <property type="project" value="TreeGrafter"/>
</dbReference>
<dbReference type="AlphaFoldDB" id="A0A316USK7"/>
<dbReference type="STRING" id="1569628.A0A316USK7"/>
<dbReference type="PANTHER" id="PTHR11750">
    <property type="entry name" value="PROTEIN N-TERMINAL AMIDASE"/>
    <property type="match status" value="1"/>
</dbReference>
<accession>A0A316USK7</accession>
<dbReference type="Gene3D" id="3.40.30.10">
    <property type="entry name" value="Glutaredoxin"/>
    <property type="match status" value="1"/>
</dbReference>
<evidence type="ECO:0000259" key="2">
    <source>
        <dbReference type="PROSITE" id="PS50263"/>
    </source>
</evidence>
<dbReference type="PROSITE" id="PS50263">
    <property type="entry name" value="CN_HYDROLASE"/>
    <property type="match status" value="1"/>
</dbReference>
<dbReference type="SUPFAM" id="SSF56317">
    <property type="entry name" value="Carbon-nitrogen hydrolase"/>
    <property type="match status" value="1"/>
</dbReference>
<keyword evidence="3" id="KW-0378">Hydrolase</keyword>
<dbReference type="RefSeq" id="XP_025362874.1">
    <property type="nucleotide sequence ID" value="XM_025508824.1"/>
</dbReference>
<evidence type="ECO:0000313" key="3">
    <source>
        <dbReference type="EMBL" id="PWN28262.1"/>
    </source>
</evidence>
<proteinExistence type="predicted"/>
<name>A0A316USK7_9BASI</name>
<gene>
    <name evidence="3" type="ORF">BDZ90DRAFT_274053</name>
</gene>
<feature type="domain" description="CN hydrolase" evidence="2">
    <location>
        <begin position="282"/>
        <end position="612"/>
    </location>
</feature>
<sequence>MALPPGLQALAIGPSNAAATVEFGIDYLCPFSAKLVIGVQHHLLPLIFGSSAPWEGKVRIVLRPYPQPWHASSTLVNEAAIAAAKISRISEPEVIQDPKTNAFWIFSQSLMAKQDAYFDGPSRNRNPDQLRADLANLAVAVLGEAPKKSKSTPIVSLPSGQPLGQTVRNLLKVGEGNEGSKVVPDLKYCVKYGRQNGIHVTPTAIWNGLIEPSISSSFGEKEWRDFLEKNVGPPVSTVALLHRLRGLLGATRTPSSIPSTVTSLAMSTSQAPSTPHGRAGLMRIAVVQMTPHHSNPSASRQRLLDLTAHLSKSDGIHLLIAPEMALTGYVFEGEAGKAKIRGMAERFGSREAFAGESTAHSVAREISQRLGCHTLIGYPEVVLPGDGEAAVAAKPVDRRPTLAGERTDVADSRSSSSSSPYYYNSALLTSPQGEALHTFRKHFLFDADVLWCDEGPGFQCIDLTLDDQEGHRRSVRVGVAICMDINPYRFQTPFDTFELTRWAHERKVDVLAMPMAWLTDYGDEHVAQHAEETNLDSVNYWAARCEPFWRKTGDGHDTEKHTILVTANRTGKEGGSSSVLSFKPGDRPTLMVSLGQAQEATFVYEHHLGVST</sequence>
<feature type="region of interest" description="Disordered" evidence="1">
    <location>
        <begin position="393"/>
        <end position="419"/>
    </location>
</feature>
<dbReference type="GeneID" id="37030647"/>
<dbReference type="Proteomes" id="UP000245884">
    <property type="component" value="Unassembled WGS sequence"/>
</dbReference>
<protein>
    <submittedName>
        <fullName evidence="3">Carbon-nitrogen hydrolase</fullName>
    </submittedName>
</protein>
<dbReference type="SUPFAM" id="SSF52833">
    <property type="entry name" value="Thioredoxin-like"/>
    <property type="match status" value="1"/>
</dbReference>
<dbReference type="InterPro" id="IPR036249">
    <property type="entry name" value="Thioredoxin-like_sf"/>
</dbReference>
<reference evidence="3 4" key="1">
    <citation type="journal article" date="2018" name="Mol. Biol. Evol.">
        <title>Broad Genomic Sampling Reveals a Smut Pathogenic Ancestry of the Fungal Clade Ustilaginomycotina.</title>
        <authorList>
            <person name="Kijpornyongpan T."/>
            <person name="Mondo S.J."/>
            <person name="Barry K."/>
            <person name="Sandor L."/>
            <person name="Lee J."/>
            <person name="Lipzen A."/>
            <person name="Pangilinan J."/>
            <person name="LaButti K."/>
            <person name="Hainaut M."/>
            <person name="Henrissat B."/>
            <person name="Grigoriev I.V."/>
            <person name="Spatafora J.W."/>
            <person name="Aime M.C."/>
        </authorList>
    </citation>
    <scope>NUCLEOTIDE SEQUENCE [LARGE SCALE GENOMIC DNA]</scope>
    <source>
        <strain evidence="3 4">MCA 5214</strain>
    </source>
</reference>
<dbReference type="Pfam" id="PF00795">
    <property type="entry name" value="CN_hydrolase"/>
    <property type="match status" value="1"/>
</dbReference>
<evidence type="ECO:0000313" key="4">
    <source>
        <dbReference type="Proteomes" id="UP000245884"/>
    </source>
</evidence>
<dbReference type="EMBL" id="KZ819665">
    <property type="protein sequence ID" value="PWN28262.1"/>
    <property type="molecule type" value="Genomic_DNA"/>
</dbReference>
<dbReference type="OrthoDB" id="37297at2759"/>
<dbReference type="InterPro" id="IPR039703">
    <property type="entry name" value="Nta1"/>
</dbReference>
<keyword evidence="4" id="KW-1185">Reference proteome</keyword>
<dbReference type="GO" id="GO:0008418">
    <property type="term" value="F:protein-N-terminal asparagine amidohydrolase activity"/>
    <property type="evidence" value="ECO:0007669"/>
    <property type="project" value="InterPro"/>
</dbReference>
<feature type="compositionally biased region" description="Basic and acidic residues" evidence="1">
    <location>
        <begin position="395"/>
        <end position="411"/>
    </location>
</feature>